<dbReference type="InterPro" id="IPR012851">
    <property type="entry name" value="Spore_coat_CotF-like"/>
</dbReference>
<dbReference type="RefSeq" id="WP_204707442.1">
    <property type="nucleotide sequence ID" value="NZ_JBHSZV010000014.1"/>
</dbReference>
<keyword evidence="5" id="KW-1185">Reference proteome</keyword>
<comment type="caution">
    <text evidence="4">The sequence shown here is derived from an EMBL/GenBank/DDBJ whole genome shotgun (WGS) entry which is preliminary data.</text>
</comment>
<dbReference type="Proteomes" id="UP001596410">
    <property type="component" value="Unassembled WGS sequence"/>
</dbReference>
<keyword evidence="4" id="KW-0167">Capsid protein</keyword>
<dbReference type="EMBL" id="JBHSZV010000014">
    <property type="protein sequence ID" value="MFC7061510.1"/>
    <property type="molecule type" value="Genomic_DNA"/>
</dbReference>
<evidence type="ECO:0000313" key="5">
    <source>
        <dbReference type="Proteomes" id="UP001596410"/>
    </source>
</evidence>
<sequence length="90" mass="10231">MGEEQLSFSDHIIATDMLFETKAAVKDFATAITESTSPDVRTFLRQELRTAITQHEQIYGFLQSRGVYDAFNVPEQVQKDIEYANSALKQ</sequence>
<evidence type="ECO:0000256" key="3">
    <source>
        <dbReference type="ARBA" id="ARBA00024344"/>
    </source>
</evidence>
<name>A0ABW2EGS8_9BACI</name>
<dbReference type="InterPro" id="IPR012347">
    <property type="entry name" value="Ferritin-like"/>
</dbReference>
<gene>
    <name evidence="4" type="ORF">ACFQIC_06500</name>
</gene>
<organism evidence="4 5">
    <name type="scientific">Halobacillus seohaensis</name>
    <dbReference type="NCBI Taxonomy" id="447421"/>
    <lineage>
        <taxon>Bacteria</taxon>
        <taxon>Bacillati</taxon>
        <taxon>Bacillota</taxon>
        <taxon>Bacilli</taxon>
        <taxon>Bacillales</taxon>
        <taxon>Bacillaceae</taxon>
        <taxon>Halobacillus</taxon>
    </lineage>
</organism>
<reference evidence="5" key="1">
    <citation type="journal article" date="2019" name="Int. J. Syst. Evol. Microbiol.">
        <title>The Global Catalogue of Microorganisms (GCM) 10K type strain sequencing project: providing services to taxonomists for standard genome sequencing and annotation.</title>
        <authorList>
            <consortium name="The Broad Institute Genomics Platform"/>
            <consortium name="The Broad Institute Genome Sequencing Center for Infectious Disease"/>
            <person name="Wu L."/>
            <person name="Ma J."/>
        </authorList>
    </citation>
    <scope>NUCLEOTIDE SEQUENCE [LARGE SCALE GENOMIC DNA]</scope>
    <source>
        <strain evidence="5">CGMCC 4.1621</strain>
    </source>
</reference>
<evidence type="ECO:0000256" key="2">
    <source>
        <dbReference type="ARBA" id="ARBA00024325"/>
    </source>
</evidence>
<dbReference type="Gene3D" id="1.20.1260.10">
    <property type="match status" value="1"/>
</dbReference>
<comment type="subcellular location">
    <subcellularLocation>
        <location evidence="2">Spore coat</location>
    </subcellularLocation>
</comment>
<evidence type="ECO:0000313" key="4">
    <source>
        <dbReference type="EMBL" id="MFC7061510.1"/>
    </source>
</evidence>
<dbReference type="PANTHER" id="PTHR39183">
    <property type="entry name" value="SPORE COAT PROTEIN F-LIKE PROTEIN YHCQ"/>
    <property type="match status" value="1"/>
</dbReference>
<dbReference type="PANTHER" id="PTHR39183:SF1">
    <property type="entry name" value="SPORE COAT PROTEIN F-LIKE PROTEIN YHCQ"/>
    <property type="match status" value="1"/>
</dbReference>
<dbReference type="Pfam" id="PF07875">
    <property type="entry name" value="Coat_F"/>
    <property type="match status" value="1"/>
</dbReference>
<protein>
    <submittedName>
        <fullName evidence="4">Spore coat protein</fullName>
    </submittedName>
</protein>
<keyword evidence="4" id="KW-0946">Virion</keyword>
<evidence type="ECO:0000256" key="1">
    <source>
        <dbReference type="ARBA" id="ARBA00022969"/>
    </source>
</evidence>
<comment type="similarity">
    <text evidence="3">Belongs to the CotF family.</text>
</comment>
<keyword evidence="1" id="KW-0749">Sporulation</keyword>
<accession>A0ABW2EGS8</accession>
<proteinExistence type="inferred from homology"/>